<organism evidence="2 3">
    <name type="scientific">Chroococcidiopsis cubana SAG 39.79</name>
    <dbReference type="NCBI Taxonomy" id="388085"/>
    <lineage>
        <taxon>Bacteria</taxon>
        <taxon>Bacillati</taxon>
        <taxon>Cyanobacteriota</taxon>
        <taxon>Cyanophyceae</taxon>
        <taxon>Chroococcidiopsidales</taxon>
        <taxon>Chroococcidiopsidaceae</taxon>
        <taxon>Chroococcidiopsis</taxon>
    </lineage>
</organism>
<dbReference type="RefSeq" id="WP_106171467.1">
    <property type="nucleotide sequence ID" value="NZ_JAVKZF010000004.1"/>
</dbReference>
<reference evidence="2 3" key="1">
    <citation type="journal article" date="2019" name="Genome Biol. Evol.">
        <title>Day and night: Metabolic profiles and evolutionary relationships of six axenic non-marine cyanobacteria.</title>
        <authorList>
            <person name="Will S.E."/>
            <person name="Henke P."/>
            <person name="Boedeker C."/>
            <person name="Huang S."/>
            <person name="Brinkmann H."/>
            <person name="Rohde M."/>
            <person name="Jarek M."/>
            <person name="Friedl T."/>
            <person name="Seufert S."/>
            <person name="Schumacher M."/>
            <person name="Overmann J."/>
            <person name="Neumann-Schaal M."/>
            <person name="Petersen J."/>
        </authorList>
    </citation>
    <scope>NUCLEOTIDE SEQUENCE [LARGE SCALE GENOMIC DNA]</scope>
    <source>
        <strain evidence="2 3">SAG 39.79</strain>
    </source>
</reference>
<protein>
    <submittedName>
        <fullName evidence="2">Uncharacterized protein</fullName>
    </submittedName>
</protein>
<gene>
    <name evidence="2" type="ORF">DSM107010_65900</name>
</gene>
<feature type="compositionally biased region" description="Polar residues" evidence="1">
    <location>
        <begin position="88"/>
        <end position="98"/>
    </location>
</feature>
<evidence type="ECO:0000256" key="1">
    <source>
        <dbReference type="SAM" id="MobiDB-lite"/>
    </source>
</evidence>
<dbReference type="Proteomes" id="UP000282574">
    <property type="component" value="Unassembled WGS sequence"/>
</dbReference>
<evidence type="ECO:0000313" key="2">
    <source>
        <dbReference type="EMBL" id="RUT01179.1"/>
    </source>
</evidence>
<dbReference type="EMBL" id="RSCK01000129">
    <property type="protein sequence ID" value="RUT01179.1"/>
    <property type="molecule type" value="Genomic_DNA"/>
</dbReference>
<comment type="caution">
    <text evidence="2">The sequence shown here is derived from an EMBL/GenBank/DDBJ whole genome shotgun (WGS) entry which is preliminary data.</text>
</comment>
<accession>A0AB37U9M7</accession>
<evidence type="ECO:0000313" key="3">
    <source>
        <dbReference type="Proteomes" id="UP000282574"/>
    </source>
</evidence>
<sequence>MPFTKENLMMLYSLSLEDVDRTLTAATIPLDKETYEDEEISTRFDIIRNYFNHGQASDYTVAAELFQQHQASEVEAQAQSKNKRSDKGNNSASDNENGTPGGDRLNLLELIANASDRCEIKIELLEAIQIMASCGLEPNQEDFTSDQCDRFVSACDLILKQKKTLEEVVEHFGTPATSPSDSVELQLEQTAMNLEQSGNGIVSEVMKSKAKADATAAASLYLKHLNDEFGSTEFQTAWHQMEEALKVAVAGKSRAKARQMLGEMRAIQPSSLPLNALPKASDNGSTTD</sequence>
<name>A0AB37U9M7_9CYAN</name>
<keyword evidence="3" id="KW-1185">Reference proteome</keyword>
<feature type="region of interest" description="Disordered" evidence="1">
    <location>
        <begin position="268"/>
        <end position="288"/>
    </location>
</feature>
<feature type="region of interest" description="Disordered" evidence="1">
    <location>
        <begin position="72"/>
        <end position="103"/>
    </location>
</feature>
<dbReference type="AlphaFoldDB" id="A0AB37U9M7"/>
<proteinExistence type="predicted"/>